<dbReference type="Pfam" id="PF18715">
    <property type="entry name" value="Phage_spike"/>
    <property type="match status" value="1"/>
</dbReference>
<organism evidence="4 5">
    <name type="scientific">Mannheimia phage vB_MhM_535AP1</name>
    <dbReference type="NCBI Taxonomy" id="1572740"/>
    <lineage>
        <taxon>Viruses</taxon>
        <taxon>Duplodnaviria</taxon>
        <taxon>Heunggongvirae</taxon>
        <taxon>Uroviricota</taxon>
        <taxon>Caudoviricetes</taxon>
        <taxon>Peduoviridae</taxon>
        <taxon>Baylorvirus</taxon>
        <taxon>Baylorvirus PHL101</taxon>
    </lineage>
</organism>
<dbReference type="EMBL" id="KP137432">
    <property type="protein sequence ID" value="AJA72890.1"/>
    <property type="molecule type" value="Genomic_DNA"/>
</dbReference>
<dbReference type="Gene3D" id="6.20.150.10">
    <property type="match status" value="1"/>
</dbReference>
<protein>
    <submittedName>
        <fullName evidence="4">Baseplate assembly protein V</fullName>
    </submittedName>
</protein>
<proteinExistence type="predicted"/>
<evidence type="ECO:0000313" key="5">
    <source>
        <dbReference type="Proteomes" id="UP000228741"/>
    </source>
</evidence>
<dbReference type="Proteomes" id="UP000228741">
    <property type="component" value="Segment"/>
</dbReference>
<evidence type="ECO:0000313" key="4">
    <source>
        <dbReference type="EMBL" id="AJA72890.1"/>
    </source>
</evidence>
<name>A0A0M3LNI9_9CAUD</name>
<dbReference type="NCBIfam" id="TIGR01644">
    <property type="entry name" value="phage_P2_V"/>
    <property type="match status" value="1"/>
</dbReference>
<feature type="domain" description="Gp5/Type VI secretion system Vgr protein OB-fold" evidence="2">
    <location>
        <begin position="18"/>
        <end position="85"/>
    </location>
</feature>
<dbReference type="InterPro" id="IPR013046">
    <property type="entry name" value="GpV/Gp45"/>
</dbReference>
<feature type="domain" description="Phage spike trimer" evidence="3">
    <location>
        <begin position="120"/>
        <end position="171"/>
    </location>
</feature>
<dbReference type="InterPro" id="IPR037026">
    <property type="entry name" value="Vgr_OB-fold_dom_sf"/>
</dbReference>
<dbReference type="Pfam" id="PF04717">
    <property type="entry name" value="Phage_base_V"/>
    <property type="match status" value="1"/>
</dbReference>
<feature type="region of interest" description="Disordered" evidence="1">
    <location>
        <begin position="180"/>
        <end position="201"/>
    </location>
</feature>
<evidence type="ECO:0000259" key="3">
    <source>
        <dbReference type="Pfam" id="PF18715"/>
    </source>
</evidence>
<reference evidence="4 5" key="1">
    <citation type="journal article" date="2015" name="BMC Microbiol.">
        <title>Comparative analysis of multiple inducible phages from Mannheimia haemolytica.</title>
        <authorList>
            <person name="Niu Y.D."/>
            <person name="Cook S.R."/>
            <person name="Wang J."/>
            <person name="Klima C.L."/>
            <person name="Hsu Y.H."/>
            <person name="Kropinski A.M."/>
            <person name="Turner D."/>
            <person name="McAllister T.A."/>
        </authorList>
    </citation>
    <scope>NUCLEOTIDE SEQUENCE [LARGE SCALE GENOMIC DNA]</scope>
</reference>
<evidence type="ECO:0000256" key="1">
    <source>
        <dbReference type="SAM" id="MobiDB-lite"/>
    </source>
</evidence>
<dbReference type="InterPro" id="IPR040629">
    <property type="entry name" value="Phage_spike"/>
</dbReference>
<sequence length="201" mass="20930">MSEPNHAEQIRRLDNIIRLGTIAEVDLTTATARVNSGGITTDFLPWLTFRAGTSQTWSAPTVGEQCVVLSVSGEFTTGVILFGIYTQNAPSQSADEHLFRFSDGAEISYNTASGQLTVKNCKVVIVQATESITLDTPTVKATKNVVIGGNLSVKGTTSSQGAISTQGAVTAKGDVSGAGISLGSHHHIEQGDGRPTSGAKP</sequence>
<dbReference type="InterPro" id="IPR006531">
    <property type="entry name" value="Gp5/Vgr_OB"/>
</dbReference>
<accession>A0A0M3LNI9</accession>
<gene>
    <name evidence="4" type="ORF">535AP1_17</name>
</gene>
<dbReference type="Gene3D" id="2.40.50.230">
    <property type="entry name" value="Gp5 N-terminal domain"/>
    <property type="match status" value="1"/>
</dbReference>
<evidence type="ECO:0000259" key="2">
    <source>
        <dbReference type="Pfam" id="PF04717"/>
    </source>
</evidence>